<dbReference type="KEGG" id="csq:CSCA_4897"/>
<sequence length="292" mass="32800">MKQNNEFAHYIASLAQRSILYEVSTTPKPGLVDRENTGSHKDMDFFTFMASSSALYNGFYECAFEGISFNELDSTKLMNNLRTPGIKCEKAMFEATKGVNTHKGIIFSLGVLCAAVGNLYRKNRKEKFFIEEICDEVKNIAKDLTVKDFKAINEKNNLTHGERLFKEYGFKGIRGEVEGGFKTIQNQAIPIIRKWCKSGQLSINDLFLQVLMSIMTESEDTNVVIRGGIESLIYTKKVSKDFIKCGGMNQIDARKKLEIMNMEFVKKNISPGGSADLLAVSIFLGFIEGIIN</sequence>
<evidence type="ECO:0000256" key="5">
    <source>
        <dbReference type="HAMAP-Rule" id="MF_00397"/>
    </source>
</evidence>
<accession>A0A0E3MBZ7</accession>
<dbReference type="GO" id="GO:0051191">
    <property type="term" value="P:prosthetic group biosynthetic process"/>
    <property type="evidence" value="ECO:0007669"/>
    <property type="project" value="TreeGrafter"/>
</dbReference>
<dbReference type="PANTHER" id="PTHR30201">
    <property type="entry name" value="TRIPHOSPHORIBOSYL-DEPHOSPHO-COA SYNTHASE"/>
    <property type="match status" value="1"/>
</dbReference>
<dbReference type="PANTHER" id="PTHR30201:SF2">
    <property type="entry name" value="2-(5''-TRIPHOSPHORIBOSYL)-3'-DEPHOSPHOCOENZYME-A SYNTHASE"/>
    <property type="match status" value="1"/>
</dbReference>
<dbReference type="Proteomes" id="UP000033115">
    <property type="component" value="Chromosome"/>
</dbReference>
<keyword evidence="2 5" id="KW-0808">Transferase</keyword>
<dbReference type="Gene3D" id="1.10.4200.10">
    <property type="entry name" value="Triphosphoribosyl-dephospho-CoA protein"/>
    <property type="match status" value="2"/>
</dbReference>
<evidence type="ECO:0000256" key="1">
    <source>
        <dbReference type="ARBA" id="ARBA00001210"/>
    </source>
</evidence>
<gene>
    <name evidence="5" type="primary">citG</name>
    <name evidence="6" type="ORF">CSCA_4897</name>
</gene>
<evidence type="ECO:0000313" key="6">
    <source>
        <dbReference type="EMBL" id="AKA72022.1"/>
    </source>
</evidence>
<dbReference type="Pfam" id="PF01874">
    <property type="entry name" value="CitG"/>
    <property type="match status" value="1"/>
</dbReference>
<dbReference type="EMBL" id="CP009933">
    <property type="protein sequence ID" value="AKA72022.1"/>
    <property type="molecule type" value="Genomic_DNA"/>
</dbReference>
<dbReference type="GO" id="GO:0046917">
    <property type="term" value="F:triphosphoribosyl-dephospho-CoA synthase activity"/>
    <property type="evidence" value="ECO:0007669"/>
    <property type="project" value="UniProtKB-UniRule"/>
</dbReference>
<dbReference type="HOGENOM" id="CLU_056179_1_0_9"/>
<reference evidence="6 7" key="1">
    <citation type="journal article" date="2015" name="J. Biotechnol.">
        <title>Complete genome sequence of a malodorant-producing acetogen, Clostridium scatologenes ATCC 25775(T).</title>
        <authorList>
            <person name="Zhu Z."/>
            <person name="Guo T."/>
            <person name="Zheng H."/>
            <person name="Song T."/>
            <person name="Ouyang P."/>
            <person name="Xie J."/>
        </authorList>
    </citation>
    <scope>NUCLEOTIDE SEQUENCE [LARGE SCALE GENOMIC DNA]</scope>
    <source>
        <strain evidence="6 7">ATCC 25775</strain>
    </source>
</reference>
<dbReference type="InterPro" id="IPR017551">
    <property type="entry name" value="TriPribosyl-deP-CoA_syn_CitG"/>
</dbReference>
<dbReference type="STRING" id="1548.CSCA_4897"/>
<dbReference type="HAMAP" id="MF_00397">
    <property type="entry name" value="CitG"/>
    <property type="match status" value="1"/>
</dbReference>
<dbReference type="NCBIfam" id="TIGR03125">
    <property type="entry name" value="citrate_citG"/>
    <property type="match status" value="1"/>
</dbReference>
<dbReference type="AlphaFoldDB" id="A0A0E3MBZ7"/>
<organism evidence="6 7">
    <name type="scientific">Clostridium scatologenes</name>
    <dbReference type="NCBI Taxonomy" id="1548"/>
    <lineage>
        <taxon>Bacteria</taxon>
        <taxon>Bacillati</taxon>
        <taxon>Bacillota</taxon>
        <taxon>Clostridia</taxon>
        <taxon>Eubacteriales</taxon>
        <taxon>Clostridiaceae</taxon>
        <taxon>Clostridium</taxon>
    </lineage>
</organism>
<evidence type="ECO:0000256" key="3">
    <source>
        <dbReference type="ARBA" id="ARBA00022741"/>
    </source>
</evidence>
<name>A0A0E3MBZ7_CLOSL</name>
<proteinExistence type="inferred from homology"/>
<dbReference type="InterPro" id="IPR002736">
    <property type="entry name" value="CitG"/>
</dbReference>
<protein>
    <recommendedName>
        <fullName evidence="5">Probable 2-(5''-triphosphoribosyl)-3'-dephosphocoenzyme-A synthase</fullName>
        <shortName evidence="5">2-(5''-triphosphoribosyl)-3'-dephospho-CoA synthase</shortName>
        <ecNumber evidence="5">2.4.2.52</ecNumber>
    </recommendedName>
</protein>
<comment type="catalytic activity">
    <reaction evidence="1 5">
        <text>3'-dephospho-CoA + ATP = 2'-(5''-triphospho-alpha-D-ribosyl)-3'-dephospho-CoA + adenine</text>
        <dbReference type="Rhea" id="RHEA:15117"/>
        <dbReference type="ChEBI" id="CHEBI:16708"/>
        <dbReference type="ChEBI" id="CHEBI:30616"/>
        <dbReference type="ChEBI" id="CHEBI:57328"/>
        <dbReference type="ChEBI" id="CHEBI:61378"/>
        <dbReference type="EC" id="2.4.2.52"/>
    </reaction>
</comment>
<dbReference type="EC" id="2.4.2.52" evidence="5"/>
<keyword evidence="3 5" id="KW-0547">Nucleotide-binding</keyword>
<keyword evidence="4 5" id="KW-0067">ATP-binding</keyword>
<evidence type="ECO:0000256" key="4">
    <source>
        <dbReference type="ARBA" id="ARBA00022840"/>
    </source>
</evidence>
<dbReference type="GO" id="GO:0005524">
    <property type="term" value="F:ATP binding"/>
    <property type="evidence" value="ECO:0007669"/>
    <property type="project" value="UniProtKB-KW"/>
</dbReference>
<evidence type="ECO:0000313" key="7">
    <source>
        <dbReference type="Proteomes" id="UP000033115"/>
    </source>
</evidence>
<evidence type="ECO:0000256" key="2">
    <source>
        <dbReference type="ARBA" id="ARBA00022679"/>
    </source>
</evidence>
<dbReference type="RefSeq" id="WP_029162384.1">
    <property type="nucleotide sequence ID" value="NZ_CP009933.1"/>
</dbReference>
<comment type="similarity">
    <text evidence="5">Belongs to the CitG/MdcB family.</text>
</comment>
<keyword evidence="7" id="KW-1185">Reference proteome</keyword>